<proteinExistence type="predicted"/>
<accession>A0A212L594</accession>
<dbReference type="EMBL" id="FMJC01000002">
    <property type="protein sequence ID" value="SCM72733.1"/>
    <property type="molecule type" value="Genomic_DNA"/>
</dbReference>
<protein>
    <submittedName>
        <fullName evidence="1">Uncharacterized protein</fullName>
    </submittedName>
</protein>
<evidence type="ECO:0000313" key="1">
    <source>
        <dbReference type="EMBL" id="SCM72733.1"/>
    </source>
</evidence>
<sequence length="68" mass="7812">MQTVVNNSSKQTTKSHEEKNGAYYIVLIYIDFLTKLSLNNLAVHTIFHETHTRDGKFTPTENRAFHCG</sequence>
<gene>
    <name evidence="1" type="ORF">KL86DES1_20805</name>
</gene>
<name>A0A212L594_9BACT</name>
<reference evidence="1" key="1">
    <citation type="submission" date="2016-08" db="EMBL/GenBank/DDBJ databases">
        <authorList>
            <person name="Seilhamer J.J."/>
        </authorList>
    </citation>
    <scope>NUCLEOTIDE SEQUENCE</scope>
    <source>
        <strain evidence="1">86-1</strain>
    </source>
</reference>
<dbReference type="AlphaFoldDB" id="A0A212L594"/>
<organism evidence="1">
    <name type="scientific">uncultured Desulfovibrio sp</name>
    <dbReference type="NCBI Taxonomy" id="167968"/>
    <lineage>
        <taxon>Bacteria</taxon>
        <taxon>Pseudomonadati</taxon>
        <taxon>Thermodesulfobacteriota</taxon>
        <taxon>Desulfovibrionia</taxon>
        <taxon>Desulfovibrionales</taxon>
        <taxon>Desulfovibrionaceae</taxon>
        <taxon>Desulfovibrio</taxon>
        <taxon>environmental samples</taxon>
    </lineage>
</organism>